<evidence type="ECO:0000313" key="2">
    <source>
        <dbReference type="EMBL" id="CAG8746897.1"/>
    </source>
</evidence>
<dbReference type="Gene3D" id="3.10.50.10">
    <property type="match status" value="1"/>
</dbReference>
<organism evidence="2 3">
    <name type="scientific">Gigaspora margarita</name>
    <dbReference type="NCBI Taxonomy" id="4874"/>
    <lineage>
        <taxon>Eukaryota</taxon>
        <taxon>Fungi</taxon>
        <taxon>Fungi incertae sedis</taxon>
        <taxon>Mucoromycota</taxon>
        <taxon>Glomeromycotina</taxon>
        <taxon>Glomeromycetes</taxon>
        <taxon>Diversisporales</taxon>
        <taxon>Gigasporaceae</taxon>
        <taxon>Gigaspora</taxon>
    </lineage>
</organism>
<dbReference type="Gene3D" id="3.20.20.80">
    <property type="entry name" value="Glycosidases"/>
    <property type="match status" value="1"/>
</dbReference>
<dbReference type="Proteomes" id="UP000789901">
    <property type="component" value="Unassembled WGS sequence"/>
</dbReference>
<dbReference type="PANTHER" id="PTHR11177">
    <property type="entry name" value="CHITINASE"/>
    <property type="match status" value="1"/>
</dbReference>
<feature type="domain" description="GH18" evidence="1">
    <location>
        <begin position="25"/>
        <end position="419"/>
    </location>
</feature>
<proteinExistence type="predicted"/>
<dbReference type="InterPro" id="IPR011583">
    <property type="entry name" value="Chitinase_II/V-like_cat"/>
</dbReference>
<dbReference type="SUPFAM" id="SSF51445">
    <property type="entry name" value="(Trans)glycosidases"/>
    <property type="match status" value="1"/>
</dbReference>
<dbReference type="Pfam" id="PF00704">
    <property type="entry name" value="Glyco_hydro_18"/>
    <property type="match status" value="1"/>
</dbReference>
<name>A0ABN7VAS6_GIGMA</name>
<dbReference type="SMART" id="SM00636">
    <property type="entry name" value="Glyco_18"/>
    <property type="match status" value="1"/>
</dbReference>
<sequence>MSPMHEKRADSTCPQTLTPLSTDSKMIVGYFPGYLSYYTHYGSYSNYYSNVNPSSIPWNITHLNWIAFSPDDASNKNIPPTSAHVFLNKTVAYRNTNHIPVKIFLAIVLSGNININSNPSFANGTSSDRAGFITNVINFVRNYNLDGVDLEYPNRFNCGKWLNDKNFAPLVNELSAALKVINRDLSITVGPIPIAGLNPDSVNFVNVMTTQVNIINNLTTPTNKTGPSITFNQTAAIMSSWSKIINPAKLNLGVDFYGVIELTAPVDLGSLDNNQIISRNLTTAPFATSYSSDPSIYLFYDKCTFTLDKSIQLYPWYFMRQQSGPLTNTCTTGNGWARKFDSETSTTYLYKVSSNSLVVGSPTPVYVYYYISYEDPQSIQYKLKLITNNSYGGIAISDLYADSSNAEMLNVITSIFPVSYRNSTNSSNSSSVSGSTIGTIV</sequence>
<keyword evidence="3" id="KW-1185">Reference proteome</keyword>
<feature type="non-terminal residue" evidence="2">
    <location>
        <position position="441"/>
    </location>
</feature>
<accession>A0ABN7VAS6</accession>
<comment type="caution">
    <text evidence="2">The sequence shown here is derived from an EMBL/GenBank/DDBJ whole genome shotgun (WGS) entry which is preliminary data.</text>
</comment>
<gene>
    <name evidence="2" type="ORF">GMARGA_LOCUS15979</name>
</gene>
<protein>
    <submittedName>
        <fullName evidence="2">36446_t:CDS:1</fullName>
    </submittedName>
</protein>
<dbReference type="InterPro" id="IPR017853">
    <property type="entry name" value="GH"/>
</dbReference>
<dbReference type="PANTHER" id="PTHR11177:SF317">
    <property type="entry name" value="CHITINASE 12-RELATED"/>
    <property type="match status" value="1"/>
</dbReference>
<evidence type="ECO:0000259" key="1">
    <source>
        <dbReference type="PROSITE" id="PS51910"/>
    </source>
</evidence>
<evidence type="ECO:0000313" key="3">
    <source>
        <dbReference type="Proteomes" id="UP000789901"/>
    </source>
</evidence>
<dbReference type="InterPro" id="IPR001223">
    <property type="entry name" value="Glyco_hydro18_cat"/>
</dbReference>
<dbReference type="InterPro" id="IPR029070">
    <property type="entry name" value="Chitinase_insertion_sf"/>
</dbReference>
<dbReference type="EMBL" id="CAJVQB010011330">
    <property type="protein sequence ID" value="CAG8746897.1"/>
    <property type="molecule type" value="Genomic_DNA"/>
</dbReference>
<dbReference type="InterPro" id="IPR050314">
    <property type="entry name" value="Glycosyl_Hydrlase_18"/>
</dbReference>
<reference evidence="2 3" key="1">
    <citation type="submission" date="2021-06" db="EMBL/GenBank/DDBJ databases">
        <authorList>
            <person name="Kallberg Y."/>
            <person name="Tangrot J."/>
            <person name="Rosling A."/>
        </authorList>
    </citation>
    <scope>NUCLEOTIDE SEQUENCE [LARGE SCALE GENOMIC DNA]</scope>
    <source>
        <strain evidence="2 3">120-4 pot B 10/14</strain>
    </source>
</reference>
<dbReference type="PROSITE" id="PS51910">
    <property type="entry name" value="GH18_2"/>
    <property type="match status" value="1"/>
</dbReference>